<name>A0ABQ9GQA9_9NEOP</name>
<sequence length="353" mass="39660">MTRGEEPGKHSGDNMADGARASFIKPGTSRVFPLARPWLFAEDYNNSTSWLSGINVVVLVSYPSSTAIRLSGLLACVYRARITETVEWMMLWSDPVQIKEAQGLEVAMMTGKWETIFVVVNGGEKGNGTEGSWDGDETSDESWPCSWNPVVIIRDAVLACTGVCENMSKMLRDRKACLRQTEIYTSEWIDFPSVRVGIWLREKSTVTRLGLSSGFGRKKIASFLNPTRKQIQVSSPVVIEKIKVRPESRQRSLASAFPCLSKSQETNFTAMRRMFEFSVEISCILPSNIEVFRDDEGETRLNMEQHRNARAVQTGDPRENPSTSGIVRHDSHMYIFRDEPGGNRTRFALVEGE</sequence>
<protein>
    <submittedName>
        <fullName evidence="2">Uncharacterized protein</fullName>
    </submittedName>
</protein>
<accession>A0ABQ9GQA9</accession>
<dbReference type="EMBL" id="JARBHB010000010">
    <property type="protein sequence ID" value="KAJ8874196.1"/>
    <property type="molecule type" value="Genomic_DNA"/>
</dbReference>
<proteinExistence type="predicted"/>
<reference evidence="2 3" key="1">
    <citation type="submission" date="2023-02" db="EMBL/GenBank/DDBJ databases">
        <title>LHISI_Scaffold_Assembly.</title>
        <authorList>
            <person name="Stuart O.P."/>
            <person name="Cleave R."/>
            <person name="Magrath M.J.L."/>
            <person name="Mikheyev A.S."/>
        </authorList>
    </citation>
    <scope>NUCLEOTIDE SEQUENCE [LARGE SCALE GENOMIC DNA]</scope>
    <source>
        <strain evidence="2">Daus_M_001</strain>
        <tissue evidence="2">Leg muscle</tissue>
    </source>
</reference>
<evidence type="ECO:0000256" key="1">
    <source>
        <dbReference type="SAM" id="MobiDB-lite"/>
    </source>
</evidence>
<feature type="region of interest" description="Disordered" evidence="1">
    <location>
        <begin position="1"/>
        <end position="20"/>
    </location>
</feature>
<keyword evidence="3" id="KW-1185">Reference proteome</keyword>
<comment type="caution">
    <text evidence="2">The sequence shown here is derived from an EMBL/GenBank/DDBJ whole genome shotgun (WGS) entry which is preliminary data.</text>
</comment>
<feature type="compositionally biased region" description="Basic and acidic residues" evidence="1">
    <location>
        <begin position="1"/>
        <end position="12"/>
    </location>
</feature>
<organism evidence="2 3">
    <name type="scientific">Dryococelus australis</name>
    <dbReference type="NCBI Taxonomy" id="614101"/>
    <lineage>
        <taxon>Eukaryota</taxon>
        <taxon>Metazoa</taxon>
        <taxon>Ecdysozoa</taxon>
        <taxon>Arthropoda</taxon>
        <taxon>Hexapoda</taxon>
        <taxon>Insecta</taxon>
        <taxon>Pterygota</taxon>
        <taxon>Neoptera</taxon>
        <taxon>Polyneoptera</taxon>
        <taxon>Phasmatodea</taxon>
        <taxon>Verophasmatodea</taxon>
        <taxon>Anareolatae</taxon>
        <taxon>Phasmatidae</taxon>
        <taxon>Eurycanthinae</taxon>
        <taxon>Dryococelus</taxon>
    </lineage>
</organism>
<gene>
    <name evidence="2" type="ORF">PR048_025038</name>
</gene>
<dbReference type="Proteomes" id="UP001159363">
    <property type="component" value="Chromosome 9"/>
</dbReference>
<evidence type="ECO:0000313" key="3">
    <source>
        <dbReference type="Proteomes" id="UP001159363"/>
    </source>
</evidence>
<evidence type="ECO:0000313" key="2">
    <source>
        <dbReference type="EMBL" id="KAJ8874196.1"/>
    </source>
</evidence>